<name>A0AAW9Q266_9CYAN</name>
<dbReference type="EMBL" id="JAZBJZ010000058">
    <property type="protein sequence ID" value="MEE3717944.1"/>
    <property type="molecule type" value="Genomic_DNA"/>
</dbReference>
<dbReference type="Proteomes" id="UP001333818">
    <property type="component" value="Unassembled WGS sequence"/>
</dbReference>
<protein>
    <submittedName>
        <fullName evidence="2">Uncharacterized protein</fullName>
    </submittedName>
</protein>
<feature type="coiled-coil region" evidence="1">
    <location>
        <begin position="42"/>
        <end position="71"/>
    </location>
</feature>
<sequence length="72" mass="8416">MNTQDQIRELLTQERLEAEHQQKNVLIRATESIEAPIEPVVSEEARELLTQERLEAEHQQENVLMRAAESQH</sequence>
<proteinExistence type="predicted"/>
<gene>
    <name evidence="2" type="ORF">V2H45_14485</name>
</gene>
<keyword evidence="3" id="KW-1185">Reference proteome</keyword>
<dbReference type="RefSeq" id="WP_330484373.1">
    <property type="nucleotide sequence ID" value="NZ_JAZBJZ010000058.1"/>
</dbReference>
<comment type="caution">
    <text evidence="2">The sequence shown here is derived from an EMBL/GenBank/DDBJ whole genome shotgun (WGS) entry which is preliminary data.</text>
</comment>
<accession>A0AAW9Q266</accession>
<evidence type="ECO:0000313" key="2">
    <source>
        <dbReference type="EMBL" id="MEE3717944.1"/>
    </source>
</evidence>
<organism evidence="2 3">
    <name type="scientific">Tumidithrix elongata BACA0141</name>
    <dbReference type="NCBI Taxonomy" id="2716417"/>
    <lineage>
        <taxon>Bacteria</taxon>
        <taxon>Bacillati</taxon>
        <taxon>Cyanobacteriota</taxon>
        <taxon>Cyanophyceae</taxon>
        <taxon>Pseudanabaenales</taxon>
        <taxon>Pseudanabaenaceae</taxon>
        <taxon>Tumidithrix</taxon>
        <taxon>Tumidithrix elongata</taxon>
    </lineage>
</organism>
<keyword evidence="1" id="KW-0175">Coiled coil</keyword>
<dbReference type="AlphaFoldDB" id="A0AAW9Q266"/>
<evidence type="ECO:0000313" key="3">
    <source>
        <dbReference type="Proteomes" id="UP001333818"/>
    </source>
</evidence>
<reference evidence="2" key="1">
    <citation type="submission" date="2024-01" db="EMBL/GenBank/DDBJ databases">
        <title>Bank of Algae and Cyanobacteria of the Azores (BACA) strain genomes.</title>
        <authorList>
            <person name="Luz R."/>
            <person name="Cordeiro R."/>
            <person name="Fonseca A."/>
            <person name="Goncalves V."/>
        </authorList>
    </citation>
    <scope>NUCLEOTIDE SEQUENCE</scope>
    <source>
        <strain evidence="2">BACA0141</strain>
    </source>
</reference>
<evidence type="ECO:0000256" key="1">
    <source>
        <dbReference type="SAM" id="Coils"/>
    </source>
</evidence>